<dbReference type="InterPro" id="IPR036005">
    <property type="entry name" value="Creatinase/aminopeptidase-like"/>
</dbReference>
<keyword evidence="3" id="KW-1185">Reference proteome</keyword>
<evidence type="ECO:0000313" key="3">
    <source>
        <dbReference type="Proteomes" id="UP001524473"/>
    </source>
</evidence>
<proteinExistence type="predicted"/>
<evidence type="ECO:0000259" key="1">
    <source>
        <dbReference type="Pfam" id="PF00557"/>
    </source>
</evidence>
<reference evidence="2 3" key="1">
    <citation type="submission" date="2022-06" db="EMBL/GenBank/DDBJ databases">
        <title>Isolation of gut microbiota from human fecal samples.</title>
        <authorList>
            <person name="Pamer E.G."/>
            <person name="Barat B."/>
            <person name="Waligurski E."/>
            <person name="Medina S."/>
            <person name="Paddock L."/>
            <person name="Mostad J."/>
        </authorList>
    </citation>
    <scope>NUCLEOTIDE SEQUENCE [LARGE SCALE GENOMIC DNA]</scope>
    <source>
        <strain evidence="2 3">DFI.9.73</strain>
    </source>
</reference>
<dbReference type="Proteomes" id="UP001524473">
    <property type="component" value="Unassembled WGS sequence"/>
</dbReference>
<dbReference type="SUPFAM" id="SSF55920">
    <property type="entry name" value="Creatinase/aminopeptidase"/>
    <property type="match status" value="1"/>
</dbReference>
<protein>
    <submittedName>
        <fullName evidence="2">M24 family metallopeptidase</fullName>
    </submittedName>
</protein>
<sequence>MINIMQLLSKEKDILPIREQYRIFDEILLDRIQNLMPRLMRECGVDMWLVICREYAEDPVFKTLTPMLVKNASRTSCFLFSLDARGNYEALSLSRPDPRLFPFYKQAYDPKQESQFEAIRRAVEERSPEHVAVNISEDCAQADGMTKYLWDQLVPVLDGKMAADDRIAIRWLETRTPKELELYPSAYRIAMDVLREAYSRDVIQPGVTTTTDVEWFIMQRINDMGLDAWFSPDVDLQRRGGSEERMSGVVIEEGDLLHTDMGLTYLGELHTDSQRLGYVLRKGETEIPAGILAGFAKGNRFQDIVRSAFQTGLTGNQIFANAVAQAKAEGLRPMLYSHPIGVYGHGAGPSIGMYDNQGFVPGHGEEIMHDDTCYALELNVTEQVPEWDSQDVCFMLEETIAFTGGETHFMDDGRRTIIAI</sequence>
<dbReference type="Pfam" id="PF00557">
    <property type="entry name" value="Peptidase_M24"/>
    <property type="match status" value="1"/>
</dbReference>
<gene>
    <name evidence="2" type="ORF">NE695_12450</name>
</gene>
<feature type="domain" description="Peptidase M24" evidence="1">
    <location>
        <begin position="185"/>
        <end position="401"/>
    </location>
</feature>
<accession>A0ABT1S2I1</accession>
<evidence type="ECO:0000313" key="2">
    <source>
        <dbReference type="EMBL" id="MCQ4840720.1"/>
    </source>
</evidence>
<organism evidence="2 3">
    <name type="scientific">Neglectibacter timonensis</name>
    <dbReference type="NCBI Taxonomy" id="1776382"/>
    <lineage>
        <taxon>Bacteria</taxon>
        <taxon>Bacillati</taxon>
        <taxon>Bacillota</taxon>
        <taxon>Clostridia</taxon>
        <taxon>Eubacteriales</taxon>
        <taxon>Oscillospiraceae</taxon>
        <taxon>Neglectibacter</taxon>
    </lineage>
</organism>
<dbReference type="InterPro" id="IPR000994">
    <property type="entry name" value="Pept_M24"/>
</dbReference>
<comment type="caution">
    <text evidence="2">The sequence shown here is derived from an EMBL/GenBank/DDBJ whole genome shotgun (WGS) entry which is preliminary data.</text>
</comment>
<dbReference type="EMBL" id="JANFZH010000029">
    <property type="protein sequence ID" value="MCQ4840720.1"/>
    <property type="molecule type" value="Genomic_DNA"/>
</dbReference>
<name>A0ABT1S2I1_9FIRM</name>
<dbReference type="RefSeq" id="WP_082942287.1">
    <property type="nucleotide sequence ID" value="NZ_CABKVV010000014.1"/>
</dbReference>
<dbReference type="GeneID" id="90533489"/>
<dbReference type="Gene3D" id="3.90.230.10">
    <property type="entry name" value="Creatinase/methionine aminopeptidase superfamily"/>
    <property type="match status" value="1"/>
</dbReference>